<reference evidence="3 4" key="2">
    <citation type="submission" date="2024-07" db="EMBL/GenBank/DDBJ databases">
        <authorList>
            <person name="Akdeniz Z."/>
        </authorList>
    </citation>
    <scope>NUCLEOTIDE SEQUENCE [LARGE SCALE GENOMIC DNA]</scope>
</reference>
<protein>
    <submittedName>
        <fullName evidence="3">Hypothetical_protein</fullName>
    </submittedName>
</protein>
<feature type="region of interest" description="Disordered" evidence="1">
    <location>
        <begin position="106"/>
        <end position="126"/>
    </location>
</feature>
<comment type="caution">
    <text evidence="2">The sequence shown here is derived from an EMBL/GenBank/DDBJ whole genome shotgun (WGS) entry which is preliminary data.</text>
</comment>
<organism evidence="2">
    <name type="scientific">Hexamita inflata</name>
    <dbReference type="NCBI Taxonomy" id="28002"/>
    <lineage>
        <taxon>Eukaryota</taxon>
        <taxon>Metamonada</taxon>
        <taxon>Diplomonadida</taxon>
        <taxon>Hexamitidae</taxon>
        <taxon>Hexamitinae</taxon>
        <taxon>Hexamita</taxon>
    </lineage>
</organism>
<evidence type="ECO:0000256" key="1">
    <source>
        <dbReference type="SAM" id="MobiDB-lite"/>
    </source>
</evidence>
<evidence type="ECO:0000313" key="4">
    <source>
        <dbReference type="Proteomes" id="UP001642409"/>
    </source>
</evidence>
<dbReference type="Proteomes" id="UP001642409">
    <property type="component" value="Unassembled WGS sequence"/>
</dbReference>
<dbReference type="EMBL" id="CAXDID020000003">
    <property type="protein sequence ID" value="CAL5971598.1"/>
    <property type="molecule type" value="Genomic_DNA"/>
</dbReference>
<sequence length="126" mass="14586">MFRILNRPYICAVTNNKTNKFLSYQIQARVDTFFIEASGKYKYPTNRQRTVQVNLGQCTYKHKTIVTSSNVITILSFQYQAGKSWGQFSNWTGFLVLAPGKRRKRTNMFHQTSSTKPVDDSGFLEK</sequence>
<dbReference type="AlphaFoldDB" id="A0AA86NY79"/>
<keyword evidence="4" id="KW-1185">Reference proteome</keyword>
<name>A0AA86NY79_9EUKA</name>
<feature type="compositionally biased region" description="Basic and acidic residues" evidence="1">
    <location>
        <begin position="117"/>
        <end position="126"/>
    </location>
</feature>
<proteinExistence type="predicted"/>
<evidence type="ECO:0000313" key="3">
    <source>
        <dbReference type="EMBL" id="CAL5971598.1"/>
    </source>
</evidence>
<accession>A0AA86NY79</accession>
<reference evidence="2" key="1">
    <citation type="submission" date="2023-06" db="EMBL/GenBank/DDBJ databases">
        <authorList>
            <person name="Kurt Z."/>
        </authorList>
    </citation>
    <scope>NUCLEOTIDE SEQUENCE</scope>
</reference>
<gene>
    <name evidence="2" type="ORF">HINF_LOCUS14576</name>
    <name evidence="3" type="ORF">HINF_LOCUS1485</name>
</gene>
<dbReference type="EMBL" id="CATOUU010000380">
    <property type="protein sequence ID" value="CAI9926931.1"/>
    <property type="molecule type" value="Genomic_DNA"/>
</dbReference>
<evidence type="ECO:0000313" key="2">
    <source>
        <dbReference type="EMBL" id="CAI9926931.1"/>
    </source>
</evidence>